<dbReference type="PANTHER" id="PTHR13812:SF19">
    <property type="entry name" value="KETIMINE REDUCTASE MU-CRYSTALLIN"/>
    <property type="match status" value="1"/>
</dbReference>
<evidence type="ECO:0000256" key="15">
    <source>
        <dbReference type="ARBA" id="ARBA00093567"/>
    </source>
</evidence>
<comment type="catalytic activity">
    <reaction evidence="9">
        <text>(S)-cystathionine ketimine + NADPH + 2 H(+) = (3R,5S)-2,3,5,6,7-pentahydro-1,4-thiazepine-3,5-dicarboxylate + NADP(+)</text>
        <dbReference type="Rhea" id="RHEA:68036"/>
        <dbReference type="ChEBI" id="CHEBI:15378"/>
        <dbReference type="ChEBI" id="CHEBI:57783"/>
        <dbReference type="ChEBI" id="CHEBI:58349"/>
        <dbReference type="ChEBI" id="CHEBI:176808"/>
        <dbReference type="ChEBI" id="CHEBI:176810"/>
    </reaction>
    <physiologicalReaction direction="left-to-right" evidence="9">
        <dbReference type="Rhea" id="RHEA:68037"/>
    </physiologicalReaction>
</comment>
<dbReference type="Proteomes" id="UP000663829">
    <property type="component" value="Unassembled WGS sequence"/>
</dbReference>
<evidence type="ECO:0000256" key="16">
    <source>
        <dbReference type="ARBA" id="ARBA00093598"/>
    </source>
</evidence>
<reference evidence="19" key="1">
    <citation type="submission" date="2021-02" db="EMBL/GenBank/DDBJ databases">
        <authorList>
            <person name="Nowell W R."/>
        </authorList>
    </citation>
    <scope>NUCLEOTIDE SEQUENCE</scope>
</reference>
<dbReference type="InterPro" id="IPR003462">
    <property type="entry name" value="ODC_Mu_crystall"/>
</dbReference>
<sequence length="295" mass="32894">MTSETNSTMYYDRHAVQDKLSLNHLNDLLEDSLKRYSSNDKTLKQPLRSSMPIGDGNENILLNMPCVDLKRGYLALKTLTLYPNCSPSLDGTVSLFNSNNGQLLLAIILSKLKTEPVLAILGCGTQGYSHLKVFTQLFKWKKIYLWNRHIEKAERLKNDYSAELNTIEVLNDLDDERLKEADVVCTTTASEEPLLSVQRIKLGGHINAVGSFRLTMRELDDNLMLNSTIIVDSKESAAKEAGDIVQSKATITAEIGEVLKFPTLLDDQKSSYTVFKSLGLAIEDLAAAIVLHESR</sequence>
<comment type="catalytic activity">
    <reaction evidence="13">
        <text>L-proline + NAD(+) = 1-pyrroline-2-carboxylate + NADH + H(+)</text>
        <dbReference type="Rhea" id="RHEA:20321"/>
        <dbReference type="ChEBI" id="CHEBI:15378"/>
        <dbReference type="ChEBI" id="CHEBI:39785"/>
        <dbReference type="ChEBI" id="CHEBI:57540"/>
        <dbReference type="ChEBI" id="CHEBI:57945"/>
        <dbReference type="ChEBI" id="CHEBI:60039"/>
        <dbReference type="EC" id="1.5.1.1"/>
    </reaction>
    <physiologicalReaction direction="right-to-left" evidence="13">
        <dbReference type="Rhea" id="RHEA:20323"/>
    </physiologicalReaction>
</comment>
<evidence type="ECO:0000313" key="22">
    <source>
        <dbReference type="Proteomes" id="UP000663829"/>
    </source>
</evidence>
<evidence type="ECO:0000313" key="20">
    <source>
        <dbReference type="EMBL" id="CAF3493993.1"/>
    </source>
</evidence>
<evidence type="ECO:0000256" key="4">
    <source>
        <dbReference type="ARBA" id="ARBA00033420"/>
    </source>
</evidence>
<evidence type="ECO:0000313" key="21">
    <source>
        <dbReference type="EMBL" id="CAF3665499.1"/>
    </source>
</evidence>
<evidence type="ECO:0000256" key="8">
    <source>
        <dbReference type="ARBA" id="ARBA00093226"/>
    </source>
</evidence>
<dbReference type="GO" id="GO:0047127">
    <property type="term" value="F:thiomorpholine-carboxylate dehydrogenase activity"/>
    <property type="evidence" value="ECO:0007669"/>
    <property type="project" value="UniProtKB-EC"/>
</dbReference>
<evidence type="ECO:0000256" key="10">
    <source>
        <dbReference type="ARBA" id="ARBA00093248"/>
    </source>
</evidence>
<evidence type="ECO:0000256" key="13">
    <source>
        <dbReference type="ARBA" id="ARBA00093264"/>
    </source>
</evidence>
<dbReference type="PANTHER" id="PTHR13812">
    <property type="entry name" value="KETIMINE REDUCTASE MU-CRYSTALLIN"/>
    <property type="match status" value="1"/>
</dbReference>
<dbReference type="EC" id="1.5.1.25" evidence="2"/>
<evidence type="ECO:0000256" key="17">
    <source>
        <dbReference type="ARBA" id="ARBA00093650"/>
    </source>
</evidence>
<dbReference type="Proteomes" id="UP000682733">
    <property type="component" value="Unassembled WGS sequence"/>
</dbReference>
<proteinExistence type="inferred from homology"/>
<evidence type="ECO:0000256" key="7">
    <source>
        <dbReference type="ARBA" id="ARBA00093203"/>
    </source>
</evidence>
<comment type="catalytic activity">
    <reaction evidence="11">
        <text>(S)-cystathionine ketimine + NADH + 2 H(+) = (3R,5S)-2,3,5,6,7-pentahydro-1,4-thiazepine-3,5-dicarboxylate + NAD(+)</text>
        <dbReference type="Rhea" id="RHEA:68032"/>
        <dbReference type="ChEBI" id="CHEBI:15378"/>
        <dbReference type="ChEBI" id="CHEBI:57540"/>
        <dbReference type="ChEBI" id="CHEBI:57945"/>
        <dbReference type="ChEBI" id="CHEBI:176808"/>
        <dbReference type="ChEBI" id="CHEBI:176810"/>
    </reaction>
    <physiologicalReaction direction="left-to-right" evidence="11">
        <dbReference type="Rhea" id="RHEA:68033"/>
    </physiologicalReaction>
</comment>
<organism evidence="19 22">
    <name type="scientific">Didymodactylos carnosus</name>
    <dbReference type="NCBI Taxonomy" id="1234261"/>
    <lineage>
        <taxon>Eukaryota</taxon>
        <taxon>Metazoa</taxon>
        <taxon>Spiralia</taxon>
        <taxon>Gnathifera</taxon>
        <taxon>Rotifera</taxon>
        <taxon>Eurotatoria</taxon>
        <taxon>Bdelloidea</taxon>
        <taxon>Philodinida</taxon>
        <taxon>Philodinidae</taxon>
        <taxon>Didymodactylos</taxon>
    </lineage>
</organism>
<dbReference type="EMBL" id="CAJOBA010000010">
    <property type="protein sequence ID" value="CAF3493993.1"/>
    <property type="molecule type" value="Genomic_DNA"/>
</dbReference>
<comment type="catalytic activity">
    <reaction evidence="6">
        <text>Delta(2)-thiazoline-2-carboxylate + NADPH + 2 H(+) = L-thiazolidine-2-carboxylate + NADP(+)</text>
        <dbReference type="Rhea" id="RHEA:68072"/>
        <dbReference type="ChEBI" id="CHEBI:15378"/>
        <dbReference type="ChEBI" id="CHEBI:57783"/>
        <dbReference type="ChEBI" id="CHEBI:58349"/>
        <dbReference type="ChEBI" id="CHEBI:176895"/>
        <dbReference type="ChEBI" id="CHEBI:176896"/>
    </reaction>
    <physiologicalReaction direction="left-to-right" evidence="6">
        <dbReference type="Rhea" id="RHEA:68073"/>
    </physiologicalReaction>
</comment>
<dbReference type="Gene3D" id="3.30.1780.10">
    <property type="entry name" value="ornithine cyclodeaminase, domain 1"/>
    <property type="match status" value="1"/>
</dbReference>
<comment type="catalytic activity">
    <reaction evidence="5">
        <text>L-pipecolate + NAD(+) = Delta(1)-piperideine-2-carboxylate + NADH + H(+)</text>
        <dbReference type="Rhea" id="RHEA:30807"/>
        <dbReference type="ChEBI" id="CHEBI:15378"/>
        <dbReference type="ChEBI" id="CHEBI:57540"/>
        <dbReference type="ChEBI" id="CHEBI:57945"/>
        <dbReference type="ChEBI" id="CHEBI:61185"/>
        <dbReference type="ChEBI" id="CHEBI:77631"/>
        <dbReference type="EC" id="1.5.1.1"/>
    </reaction>
    <physiologicalReaction direction="right-to-left" evidence="5">
        <dbReference type="Rhea" id="RHEA:30809"/>
    </physiologicalReaction>
</comment>
<dbReference type="PIRSF" id="PIRSF001439">
    <property type="entry name" value="CryM"/>
    <property type="match status" value="1"/>
</dbReference>
<dbReference type="EC" id="1.5.1.1" evidence="16"/>
<comment type="catalytic activity">
    <reaction evidence="10">
        <text>(R)-lanthionine ketimine + NADPH + 2 H(+) = (3R,5R)-1,4-thiomorpholine-3,5-dicarboxylate + NADP(+)</text>
        <dbReference type="Rhea" id="RHEA:68040"/>
        <dbReference type="ChEBI" id="CHEBI:15378"/>
        <dbReference type="ChEBI" id="CHEBI:57783"/>
        <dbReference type="ChEBI" id="CHEBI:58349"/>
        <dbReference type="ChEBI" id="CHEBI:176891"/>
        <dbReference type="ChEBI" id="CHEBI:176892"/>
    </reaction>
    <physiologicalReaction direction="left-to-right" evidence="10">
        <dbReference type="Rhea" id="RHEA:68041"/>
    </physiologicalReaction>
</comment>
<dbReference type="EMBL" id="CAJOBC010001233">
    <property type="protein sequence ID" value="CAF3665499.1"/>
    <property type="molecule type" value="Genomic_DNA"/>
</dbReference>
<evidence type="ECO:0000256" key="11">
    <source>
        <dbReference type="ARBA" id="ARBA00093250"/>
    </source>
</evidence>
<dbReference type="InterPro" id="IPR036291">
    <property type="entry name" value="NAD(P)-bd_dom_sf"/>
</dbReference>
<dbReference type="EMBL" id="CAJNOQ010001233">
    <property type="protein sequence ID" value="CAF0878983.1"/>
    <property type="molecule type" value="Genomic_DNA"/>
</dbReference>
<evidence type="ECO:0000256" key="12">
    <source>
        <dbReference type="ARBA" id="ARBA00093263"/>
    </source>
</evidence>
<evidence type="ECO:0000256" key="9">
    <source>
        <dbReference type="ARBA" id="ARBA00093227"/>
    </source>
</evidence>
<dbReference type="SUPFAM" id="SSF51735">
    <property type="entry name" value="NAD(P)-binding Rossmann-fold domains"/>
    <property type="match status" value="1"/>
</dbReference>
<evidence type="ECO:0000256" key="14">
    <source>
        <dbReference type="ARBA" id="ARBA00093273"/>
    </source>
</evidence>
<dbReference type="InterPro" id="IPR023401">
    <property type="entry name" value="ODC_N"/>
</dbReference>
<dbReference type="AlphaFoldDB" id="A0A813Y110"/>
<comment type="similarity">
    <text evidence="1">Belongs to the ornithine cyclodeaminase/mu-crystallin family.</text>
</comment>
<dbReference type="GO" id="GO:0005737">
    <property type="term" value="C:cytoplasm"/>
    <property type="evidence" value="ECO:0007669"/>
    <property type="project" value="TreeGrafter"/>
</dbReference>
<evidence type="ECO:0000256" key="5">
    <source>
        <dbReference type="ARBA" id="ARBA00093190"/>
    </source>
</evidence>
<dbReference type="Gene3D" id="3.40.50.720">
    <property type="entry name" value="NAD(P)-binding Rossmann-like Domain"/>
    <property type="match status" value="1"/>
</dbReference>
<dbReference type="Proteomes" id="UP000681722">
    <property type="component" value="Unassembled WGS sequence"/>
</dbReference>
<evidence type="ECO:0000256" key="3">
    <source>
        <dbReference type="ARBA" id="ARBA00015173"/>
    </source>
</evidence>
<gene>
    <name evidence="19" type="ORF">GPM918_LOCUS7507</name>
    <name evidence="18" type="ORF">OVA965_LOCUS133</name>
    <name evidence="21" type="ORF">SRO942_LOCUS7507</name>
    <name evidence="20" type="ORF">TMI583_LOCUS133</name>
</gene>
<dbReference type="GO" id="GO:0050241">
    <property type="term" value="F:pyrroline-2-carboxylate reductase activity"/>
    <property type="evidence" value="ECO:0007669"/>
    <property type="project" value="UniProtKB-EC"/>
</dbReference>
<dbReference type="Pfam" id="PF02423">
    <property type="entry name" value="OCD_Mu_crystall"/>
    <property type="match status" value="1"/>
</dbReference>
<comment type="subunit">
    <text evidence="15">Homodimer. Binds the thyroid hormone triiodothyronine (T3); T3 binding inhibits enzymatic activity.</text>
</comment>
<comment type="catalytic activity">
    <reaction evidence="8">
        <text>(3R)-1,4-thiomorpholine-3-carboxylate + NAD(+) = 3,4-dehydrothiomorpholine-3-carboxylate + NADH + 2 H(+)</text>
        <dbReference type="Rhea" id="RHEA:12504"/>
        <dbReference type="ChEBI" id="CHEBI:15378"/>
        <dbReference type="ChEBI" id="CHEBI:57540"/>
        <dbReference type="ChEBI" id="CHEBI:57945"/>
        <dbReference type="ChEBI" id="CHEBI:58517"/>
        <dbReference type="ChEBI" id="CHEBI:176873"/>
        <dbReference type="EC" id="1.5.1.25"/>
    </reaction>
    <physiologicalReaction direction="right-to-left" evidence="8">
        <dbReference type="Rhea" id="RHEA:12506"/>
    </physiologicalReaction>
</comment>
<keyword evidence="22" id="KW-1185">Reference proteome</keyword>
<evidence type="ECO:0000313" key="19">
    <source>
        <dbReference type="EMBL" id="CAF0878983.1"/>
    </source>
</evidence>
<evidence type="ECO:0000256" key="2">
    <source>
        <dbReference type="ARBA" id="ARBA00012883"/>
    </source>
</evidence>
<comment type="catalytic activity">
    <reaction evidence="14">
        <text>L-pipecolate + NADP(+) = Delta(1)-piperideine-2-carboxylate + NADPH + H(+)</text>
        <dbReference type="Rhea" id="RHEA:12524"/>
        <dbReference type="ChEBI" id="CHEBI:15378"/>
        <dbReference type="ChEBI" id="CHEBI:57783"/>
        <dbReference type="ChEBI" id="CHEBI:58349"/>
        <dbReference type="ChEBI" id="CHEBI:61185"/>
        <dbReference type="ChEBI" id="CHEBI:77631"/>
        <dbReference type="EC" id="1.5.1.1"/>
    </reaction>
    <physiologicalReaction direction="right-to-left" evidence="14">
        <dbReference type="Rhea" id="RHEA:12526"/>
    </physiologicalReaction>
</comment>
<evidence type="ECO:0000256" key="6">
    <source>
        <dbReference type="ARBA" id="ARBA00093197"/>
    </source>
</evidence>
<protein>
    <recommendedName>
        <fullName evidence="3">Ketimine reductase mu-crystallin</fullName>
        <ecNumber evidence="16">1.5.1.1</ecNumber>
        <ecNumber evidence="2">1.5.1.25</ecNumber>
    </recommendedName>
    <alternativeName>
        <fullName evidence="17">1-piperideine-2-carboxylate/1-pyrroline-2-carboxylate reductase</fullName>
    </alternativeName>
    <alternativeName>
        <fullName evidence="4">NADP-regulated thyroid-hormone-binding protein</fullName>
    </alternativeName>
</protein>
<dbReference type="Proteomes" id="UP000677228">
    <property type="component" value="Unassembled WGS sequence"/>
</dbReference>
<evidence type="ECO:0000256" key="1">
    <source>
        <dbReference type="ARBA" id="ARBA00008903"/>
    </source>
</evidence>
<accession>A0A813Y110</accession>
<comment type="catalytic activity">
    <reaction evidence="12">
        <text>(3R)-1,4-thiomorpholine-3-carboxylate + NADP(+) = 3,4-dehydrothiomorpholine-3-carboxylate + NADPH + 2 H(+)</text>
        <dbReference type="Rhea" id="RHEA:12500"/>
        <dbReference type="ChEBI" id="CHEBI:15378"/>
        <dbReference type="ChEBI" id="CHEBI:57783"/>
        <dbReference type="ChEBI" id="CHEBI:58349"/>
        <dbReference type="ChEBI" id="CHEBI:58517"/>
        <dbReference type="ChEBI" id="CHEBI:176873"/>
        <dbReference type="EC" id="1.5.1.25"/>
    </reaction>
    <physiologicalReaction direction="right-to-left" evidence="12">
        <dbReference type="Rhea" id="RHEA:12502"/>
    </physiologicalReaction>
</comment>
<comment type="caution">
    <text evidence="19">The sequence shown here is derived from an EMBL/GenBank/DDBJ whole genome shotgun (WGS) entry which is preliminary data.</text>
</comment>
<comment type="catalytic activity">
    <reaction evidence="7">
        <text>L-proline + NADP(+) = 1-pyrroline-2-carboxylate + NADPH + H(+)</text>
        <dbReference type="Rhea" id="RHEA:20317"/>
        <dbReference type="ChEBI" id="CHEBI:15378"/>
        <dbReference type="ChEBI" id="CHEBI:39785"/>
        <dbReference type="ChEBI" id="CHEBI:57783"/>
        <dbReference type="ChEBI" id="CHEBI:58349"/>
        <dbReference type="ChEBI" id="CHEBI:60039"/>
        <dbReference type="EC" id="1.5.1.1"/>
    </reaction>
    <physiologicalReaction direction="right-to-left" evidence="7">
        <dbReference type="Rhea" id="RHEA:20319"/>
    </physiologicalReaction>
</comment>
<name>A0A813Y110_9BILA</name>
<evidence type="ECO:0000313" key="18">
    <source>
        <dbReference type="EMBL" id="CAF0722211.1"/>
    </source>
</evidence>
<dbReference type="EMBL" id="CAJNOK010000010">
    <property type="protein sequence ID" value="CAF0722211.1"/>
    <property type="molecule type" value="Genomic_DNA"/>
</dbReference>
<dbReference type="OrthoDB" id="41492at2759"/>